<organism evidence="4 5">
    <name type="scientific">Delitschia confertaspora ATCC 74209</name>
    <dbReference type="NCBI Taxonomy" id="1513339"/>
    <lineage>
        <taxon>Eukaryota</taxon>
        <taxon>Fungi</taxon>
        <taxon>Dikarya</taxon>
        <taxon>Ascomycota</taxon>
        <taxon>Pezizomycotina</taxon>
        <taxon>Dothideomycetes</taxon>
        <taxon>Pleosporomycetidae</taxon>
        <taxon>Pleosporales</taxon>
        <taxon>Delitschiaceae</taxon>
        <taxon>Delitschia</taxon>
    </lineage>
</organism>
<evidence type="ECO:0000256" key="1">
    <source>
        <dbReference type="ARBA" id="ARBA00005352"/>
    </source>
</evidence>
<evidence type="ECO:0000313" key="5">
    <source>
        <dbReference type="Proteomes" id="UP000799536"/>
    </source>
</evidence>
<feature type="domain" description="CCZ1/INTU/HSP4 first Longin" evidence="3">
    <location>
        <begin position="15"/>
        <end position="118"/>
    </location>
</feature>
<protein>
    <recommendedName>
        <fullName evidence="3">CCZ1/INTU/HSP4 first Longin domain-containing protein</fullName>
    </recommendedName>
</protein>
<name>A0A9P4MWL6_9PLEO</name>
<feature type="region of interest" description="Disordered" evidence="2">
    <location>
        <begin position="334"/>
        <end position="430"/>
    </location>
</feature>
<dbReference type="PANTHER" id="PTHR13056:SF0">
    <property type="entry name" value="VACUOLAR FUSION PROTEIN CCZ1 HOMOLOG-RELATED"/>
    <property type="match status" value="1"/>
</dbReference>
<feature type="region of interest" description="Disordered" evidence="2">
    <location>
        <begin position="739"/>
        <end position="760"/>
    </location>
</feature>
<evidence type="ECO:0000259" key="3">
    <source>
        <dbReference type="Pfam" id="PF19031"/>
    </source>
</evidence>
<feature type="compositionally biased region" description="Basic and acidic residues" evidence="2">
    <location>
        <begin position="549"/>
        <end position="565"/>
    </location>
</feature>
<evidence type="ECO:0000256" key="2">
    <source>
        <dbReference type="SAM" id="MobiDB-lite"/>
    </source>
</evidence>
<reference evidence="4" key="1">
    <citation type="journal article" date="2020" name="Stud. Mycol.">
        <title>101 Dothideomycetes genomes: a test case for predicting lifestyles and emergence of pathogens.</title>
        <authorList>
            <person name="Haridas S."/>
            <person name="Albert R."/>
            <person name="Binder M."/>
            <person name="Bloem J."/>
            <person name="Labutti K."/>
            <person name="Salamov A."/>
            <person name="Andreopoulos B."/>
            <person name="Baker S."/>
            <person name="Barry K."/>
            <person name="Bills G."/>
            <person name="Bluhm B."/>
            <person name="Cannon C."/>
            <person name="Castanera R."/>
            <person name="Culley D."/>
            <person name="Daum C."/>
            <person name="Ezra D."/>
            <person name="Gonzalez J."/>
            <person name="Henrissat B."/>
            <person name="Kuo A."/>
            <person name="Liang C."/>
            <person name="Lipzen A."/>
            <person name="Lutzoni F."/>
            <person name="Magnuson J."/>
            <person name="Mondo S."/>
            <person name="Nolan M."/>
            <person name="Ohm R."/>
            <person name="Pangilinan J."/>
            <person name="Park H.-J."/>
            <person name="Ramirez L."/>
            <person name="Alfaro M."/>
            <person name="Sun H."/>
            <person name="Tritt A."/>
            <person name="Yoshinaga Y."/>
            <person name="Zwiers L.-H."/>
            <person name="Turgeon B."/>
            <person name="Goodwin S."/>
            <person name="Spatafora J."/>
            <person name="Crous P."/>
            <person name="Grigoriev I."/>
        </authorList>
    </citation>
    <scope>NUCLEOTIDE SEQUENCE</scope>
    <source>
        <strain evidence="4">ATCC 74209</strain>
    </source>
</reference>
<dbReference type="Proteomes" id="UP000799536">
    <property type="component" value="Unassembled WGS sequence"/>
</dbReference>
<dbReference type="GO" id="GO:0035658">
    <property type="term" value="C:Mon1-Ccz1 complex"/>
    <property type="evidence" value="ECO:0007669"/>
    <property type="project" value="InterPro"/>
</dbReference>
<dbReference type="GO" id="GO:0016192">
    <property type="term" value="P:vesicle-mediated transport"/>
    <property type="evidence" value="ECO:0007669"/>
    <property type="project" value="InterPro"/>
</dbReference>
<feature type="compositionally biased region" description="Basic and acidic residues" evidence="2">
    <location>
        <begin position="375"/>
        <end position="385"/>
    </location>
</feature>
<dbReference type="OrthoDB" id="240546at2759"/>
<dbReference type="InterPro" id="IPR013176">
    <property type="entry name" value="Ccz1"/>
</dbReference>
<dbReference type="Pfam" id="PF19031">
    <property type="entry name" value="Intu_longin_1"/>
    <property type="match status" value="1"/>
</dbReference>
<feature type="compositionally biased region" description="Basic and acidic residues" evidence="2">
    <location>
        <begin position="408"/>
        <end position="417"/>
    </location>
</feature>
<dbReference type="EMBL" id="ML994097">
    <property type="protein sequence ID" value="KAF2199085.1"/>
    <property type="molecule type" value="Genomic_DNA"/>
</dbReference>
<comment type="caution">
    <text evidence="4">The sequence shown here is derived from an EMBL/GenBank/DDBJ whole genome shotgun (WGS) entry which is preliminary data.</text>
</comment>
<feature type="region of interest" description="Disordered" evidence="2">
    <location>
        <begin position="546"/>
        <end position="565"/>
    </location>
</feature>
<comment type="similarity">
    <text evidence="1">Belongs to the CCZ1 family.</text>
</comment>
<feature type="compositionally biased region" description="Polar residues" evidence="2">
    <location>
        <begin position="418"/>
        <end position="430"/>
    </location>
</feature>
<feature type="region of interest" description="Disordered" evidence="2">
    <location>
        <begin position="447"/>
        <end position="470"/>
    </location>
</feature>
<proteinExistence type="inferred from homology"/>
<dbReference type="InterPro" id="IPR043987">
    <property type="entry name" value="CCZ1/INTU/HSP4_longin_1"/>
</dbReference>
<sequence>MSSTSIPKVIPAQLSFLAIYNPSLGRSDETFQNQIVFYYSKAARVRSKYGGRDPSVERELREQENEKLRQVGLSQGMIDFARGFSNGETLNSVETHKSRIVTHELEPSWWILASIDLTQLPAHSTNPGKPHSKDADVSVTSTEYSSREVSPPALLLQQLASAHSIFLLHHAATLQDLFGRLGRVKFCSILDKFWTKFATNWDVLLHGSPAVEIFGGIKLAAGGELGMGVGEEEWGSGEREVLEDYARRTDGLVDITVCRFGEPSSFRHSKEKPSMDADLPPDAEPWLGSGRYAGAVDGMVFSGVGALSRRSLRDLSRWAESIYCYGDYAYGVRDNPTSNRRKRRKRNQEVSEFRATSPEAAKIRKPVNTPLSPHKRTDEVSHPERSVAPGIPPPIVATVESSLNKASSRVDAKKRSEGNNPNSEKTALTDTETWMKYLTLGYGSAWGGKTPPRAGQASQTQDEPSIGNKDVTAETGEASMRYVEPQPHVDIAEERRLTQIRQENSGYFIIGLKGDMEDNEEDDENEEGNWNNRILLRTVYVELANNNSDRSDDSGNRTPSYKDELSEKTIGGRKLTRLQPVIYIHRPFIYTFLFRPHTESLTIASFYRNLHTYFAPLHQPLSNSTSPERVAARIAAASDPYTTISTLAGAGPNTLPIYDLIYDPRTLTVHSSIPNIPEPGTFVAEGLGPLAIDWSRVEALNVHSQIVATVSGTRDNQSEIERTCKTNRGWWVVWMRLPPSQPEGTSVPKESEEEDDDDAGSYHAWELREAFLVRRARDGAKAMSRKLGSSMGAGIGSGMWRLGGPSAEEKRGGGTAGWTPRALTEGVGIDGRRYIEALLSLNR</sequence>
<keyword evidence="5" id="KW-1185">Reference proteome</keyword>
<dbReference type="PANTHER" id="PTHR13056">
    <property type="entry name" value="VACUOLAR FUSION PROTEIN CCZ1 HOMOLOG-RELATED"/>
    <property type="match status" value="1"/>
</dbReference>
<accession>A0A9P4MWL6</accession>
<evidence type="ECO:0000313" key="4">
    <source>
        <dbReference type="EMBL" id="KAF2199085.1"/>
    </source>
</evidence>
<gene>
    <name evidence="4" type="ORF">GQ43DRAFT_465084</name>
</gene>
<dbReference type="AlphaFoldDB" id="A0A9P4MWL6"/>